<dbReference type="GO" id="GO:0000035">
    <property type="term" value="F:acyl binding"/>
    <property type="evidence" value="ECO:0007669"/>
    <property type="project" value="TreeGrafter"/>
</dbReference>
<dbReference type="InterPro" id="IPR036736">
    <property type="entry name" value="ACP-like_sf"/>
</dbReference>
<keyword evidence="1 7" id="KW-0596">Phosphopantetheine</keyword>
<keyword evidence="2 7" id="KW-0444">Lipid biosynthesis</keyword>
<evidence type="ECO:0000256" key="2">
    <source>
        <dbReference type="ARBA" id="ARBA00022516"/>
    </source>
</evidence>
<name>A0A974XF59_9FIRM</name>
<keyword evidence="4 7" id="KW-0276">Fatty acid metabolism</keyword>
<accession>A0A974XF59</accession>
<dbReference type="PANTHER" id="PTHR20863:SF76">
    <property type="entry name" value="CARRIER DOMAIN-CONTAINING PROTEIN"/>
    <property type="match status" value="1"/>
</dbReference>
<dbReference type="NCBIfam" id="NF002148">
    <property type="entry name" value="PRK00982.1-2"/>
    <property type="match status" value="1"/>
</dbReference>
<dbReference type="NCBIfam" id="TIGR00517">
    <property type="entry name" value="acyl_carrier"/>
    <property type="match status" value="1"/>
</dbReference>
<dbReference type="InterPro" id="IPR006162">
    <property type="entry name" value="Ppantetheine_attach_site"/>
</dbReference>
<comment type="PTM">
    <text evidence="9">4'-phosphopantetheine is transferred from CoA to a specific serine of apo-ACP by acpS.</text>
</comment>
<evidence type="ECO:0000256" key="7">
    <source>
        <dbReference type="HAMAP-Rule" id="MF_01217"/>
    </source>
</evidence>
<evidence type="ECO:0000313" key="11">
    <source>
        <dbReference type="EMBL" id="QSX08729.1"/>
    </source>
</evidence>
<dbReference type="InterPro" id="IPR003231">
    <property type="entry name" value="ACP"/>
</dbReference>
<dbReference type="SUPFAM" id="SSF47336">
    <property type="entry name" value="ACP-like"/>
    <property type="match status" value="1"/>
</dbReference>
<organism evidence="11 12">
    <name type="scientific">Alkalibacter rhizosphaerae</name>
    <dbReference type="NCBI Taxonomy" id="2815577"/>
    <lineage>
        <taxon>Bacteria</taxon>
        <taxon>Bacillati</taxon>
        <taxon>Bacillota</taxon>
        <taxon>Clostridia</taxon>
        <taxon>Eubacteriales</taxon>
        <taxon>Eubacteriaceae</taxon>
        <taxon>Alkalibacter</taxon>
    </lineage>
</organism>
<dbReference type="PANTHER" id="PTHR20863">
    <property type="entry name" value="ACYL CARRIER PROTEIN"/>
    <property type="match status" value="1"/>
</dbReference>
<dbReference type="EMBL" id="CP071444">
    <property type="protein sequence ID" value="QSX08729.1"/>
    <property type="molecule type" value="Genomic_DNA"/>
</dbReference>
<evidence type="ECO:0000256" key="6">
    <source>
        <dbReference type="ARBA" id="ARBA00023160"/>
    </source>
</evidence>
<dbReference type="GO" id="GO:0009245">
    <property type="term" value="P:lipid A biosynthetic process"/>
    <property type="evidence" value="ECO:0007669"/>
    <property type="project" value="TreeGrafter"/>
</dbReference>
<keyword evidence="12" id="KW-1185">Reference proteome</keyword>
<dbReference type="HAMAP" id="MF_01217">
    <property type="entry name" value="Acyl_carrier"/>
    <property type="match status" value="1"/>
</dbReference>
<dbReference type="PROSITE" id="PS50075">
    <property type="entry name" value="CARRIER"/>
    <property type="match status" value="1"/>
</dbReference>
<evidence type="ECO:0000256" key="3">
    <source>
        <dbReference type="ARBA" id="ARBA00022553"/>
    </source>
</evidence>
<dbReference type="GO" id="GO:0000036">
    <property type="term" value="F:acyl carrier activity"/>
    <property type="evidence" value="ECO:0007669"/>
    <property type="project" value="UniProtKB-UniRule"/>
</dbReference>
<dbReference type="GO" id="GO:0016020">
    <property type="term" value="C:membrane"/>
    <property type="evidence" value="ECO:0007669"/>
    <property type="project" value="GOC"/>
</dbReference>
<evidence type="ECO:0000256" key="5">
    <source>
        <dbReference type="ARBA" id="ARBA00023098"/>
    </source>
</evidence>
<dbReference type="KEGG" id="alka:J0B03_01150"/>
<keyword evidence="5 7" id="KW-0443">Lipid metabolism</keyword>
<dbReference type="NCBIfam" id="NF002150">
    <property type="entry name" value="PRK00982.1-4"/>
    <property type="match status" value="1"/>
</dbReference>
<dbReference type="Gene3D" id="1.10.1200.10">
    <property type="entry name" value="ACP-like"/>
    <property type="match status" value="1"/>
</dbReference>
<dbReference type="Pfam" id="PF00550">
    <property type="entry name" value="PP-binding"/>
    <property type="match status" value="1"/>
</dbReference>
<sequence length="75" mass="8624">MDTFDKIKKIILEHLDVSEDDITPSADFMEDLGADSLDVAELIMSIEDEFNLEINEEELEGMRTIEDVVDYLDKL</sequence>
<protein>
    <recommendedName>
        <fullName evidence="7 8">Acyl carrier protein</fullName>
        <shortName evidence="7">ACP</shortName>
    </recommendedName>
</protein>
<gene>
    <name evidence="7 11" type="primary">acpP</name>
    <name evidence="11" type="ORF">J0B03_01150</name>
</gene>
<evidence type="ECO:0000256" key="1">
    <source>
        <dbReference type="ARBA" id="ARBA00022450"/>
    </source>
</evidence>
<feature type="domain" description="Carrier" evidence="10">
    <location>
        <begin position="1"/>
        <end position="75"/>
    </location>
</feature>
<dbReference type="Proteomes" id="UP000663499">
    <property type="component" value="Chromosome"/>
</dbReference>
<comment type="PTM">
    <text evidence="7">4'-phosphopantetheine is transferred from CoA to a specific serine of apo-ACP by AcpS. This modification is essential for activity because fatty acids are bound in thioester linkage to the sulfhydryl of the prosthetic group.</text>
</comment>
<comment type="function">
    <text evidence="7 9">Carrier of the growing fatty acid chain in fatty acid biosynthesis.</text>
</comment>
<evidence type="ECO:0000256" key="4">
    <source>
        <dbReference type="ARBA" id="ARBA00022832"/>
    </source>
</evidence>
<feature type="modified residue" description="O-(pantetheine 4'-phosphoryl)serine" evidence="7">
    <location>
        <position position="36"/>
    </location>
</feature>
<comment type="pathway">
    <text evidence="7 9">Lipid metabolism; fatty acid biosynthesis.</text>
</comment>
<proteinExistence type="inferred from homology"/>
<evidence type="ECO:0000256" key="8">
    <source>
        <dbReference type="NCBIfam" id="TIGR00517"/>
    </source>
</evidence>
<keyword evidence="3 7" id="KW-0597">Phosphoprotein</keyword>
<keyword evidence="7" id="KW-0963">Cytoplasm</keyword>
<dbReference type="RefSeq" id="WP_207300070.1">
    <property type="nucleotide sequence ID" value="NZ_CP071444.1"/>
</dbReference>
<comment type="subcellular location">
    <subcellularLocation>
        <location evidence="7">Cytoplasm</location>
    </subcellularLocation>
</comment>
<evidence type="ECO:0000313" key="12">
    <source>
        <dbReference type="Proteomes" id="UP000663499"/>
    </source>
</evidence>
<dbReference type="PROSITE" id="PS00012">
    <property type="entry name" value="PHOSPHOPANTETHEINE"/>
    <property type="match status" value="1"/>
</dbReference>
<dbReference type="GO" id="GO:0005829">
    <property type="term" value="C:cytosol"/>
    <property type="evidence" value="ECO:0007669"/>
    <property type="project" value="TreeGrafter"/>
</dbReference>
<evidence type="ECO:0000259" key="10">
    <source>
        <dbReference type="PROSITE" id="PS50075"/>
    </source>
</evidence>
<dbReference type="AlphaFoldDB" id="A0A974XF59"/>
<reference evidence="11" key="1">
    <citation type="submission" date="2021-03" db="EMBL/GenBank/DDBJ databases">
        <title>Alkalibacter marinus sp. nov., isolated from tidal flat sediment.</title>
        <authorList>
            <person name="Namirimu T."/>
            <person name="Yang J.-A."/>
            <person name="Yang S.-H."/>
            <person name="Kim Y.-J."/>
            <person name="Kwon K.K."/>
        </authorList>
    </citation>
    <scope>NUCLEOTIDE SEQUENCE</scope>
    <source>
        <strain evidence="11">ES005</strain>
    </source>
</reference>
<comment type="similarity">
    <text evidence="7">Belongs to the acyl carrier protein (ACP) family.</text>
</comment>
<evidence type="ECO:0000256" key="9">
    <source>
        <dbReference type="RuleBase" id="RU003545"/>
    </source>
</evidence>
<keyword evidence="6 7" id="KW-0275">Fatty acid biosynthesis</keyword>
<dbReference type="InterPro" id="IPR009081">
    <property type="entry name" value="PP-bd_ACP"/>
</dbReference>